<evidence type="ECO:0000313" key="1">
    <source>
        <dbReference type="EMBL" id="SDH73565.1"/>
    </source>
</evidence>
<dbReference type="Gene3D" id="1.10.10.10">
    <property type="entry name" value="Winged helix-like DNA-binding domain superfamily/Winged helix DNA-binding domain"/>
    <property type="match status" value="1"/>
</dbReference>
<keyword evidence="2" id="KW-1185">Reference proteome</keyword>
<evidence type="ECO:0000313" key="2">
    <source>
        <dbReference type="Proteomes" id="UP000198607"/>
    </source>
</evidence>
<dbReference type="Proteomes" id="UP000198607">
    <property type="component" value="Unassembled WGS sequence"/>
</dbReference>
<organism evidence="1 2">
    <name type="scientific">Propionivibrio dicarboxylicus</name>
    <dbReference type="NCBI Taxonomy" id="83767"/>
    <lineage>
        <taxon>Bacteria</taxon>
        <taxon>Pseudomonadati</taxon>
        <taxon>Pseudomonadota</taxon>
        <taxon>Betaproteobacteria</taxon>
        <taxon>Rhodocyclales</taxon>
        <taxon>Rhodocyclaceae</taxon>
        <taxon>Propionivibrio</taxon>
    </lineage>
</organism>
<dbReference type="RefSeq" id="WP_091937530.1">
    <property type="nucleotide sequence ID" value="NZ_FNCY01000008.1"/>
</dbReference>
<protein>
    <submittedName>
        <fullName evidence="1">Initiator Replication protein</fullName>
    </submittedName>
</protein>
<dbReference type="AlphaFoldDB" id="A0A1G8EUN8"/>
<dbReference type="EMBL" id="FNCY01000008">
    <property type="protein sequence ID" value="SDH73565.1"/>
    <property type="molecule type" value="Genomic_DNA"/>
</dbReference>
<name>A0A1G8EUN8_9RHOO</name>
<dbReference type="SUPFAM" id="SSF46785">
    <property type="entry name" value="Winged helix' DNA-binding domain"/>
    <property type="match status" value="1"/>
</dbReference>
<dbReference type="OrthoDB" id="1522717at2"/>
<proteinExistence type="predicted"/>
<dbReference type="STRING" id="83767.SAMN05660652_02196"/>
<dbReference type="InterPro" id="IPR036390">
    <property type="entry name" value="WH_DNA-bd_sf"/>
</dbReference>
<dbReference type="Pfam" id="PF21205">
    <property type="entry name" value="Rep3_C"/>
    <property type="match status" value="1"/>
</dbReference>
<sequence length="416" mass="46844">MGKENLPVPQKKEFKKANEIIAPRVARGGSLSLLGRKVFNVLLYHTQRLGAPGDLAPEGAEVFKSLYWLPLSELAKDAAFNSDDAALLKDTLLKLQDIKIITDSTKGFSSDVLVASVKIIPGERKRPTMVGWGLHPATEEILRSPEFFTRLSLYYLTSLKTNAGAALYENCKRYATNPSHLTRREPWEWWHEVLTGTPIATEKPEYKYFKRDTLKPALAEIETTDIQVEMVEHKNGRRVTDLQFKVFLRAQGSLELPPPPVIDTALIKRIVDIGIYPKEAEDLFAKHDEQFLVKTLDLVSARARDSSLSPITSIAAFFRTAVKRRYADAKQAGTRPQTDIETKQALQIDSPASNEKREKIDAALKWFDDHAEDERQRVFSSFVSQTPFIRAHAAKSKKSPMVRQALGVWLIDSGIC</sequence>
<dbReference type="InterPro" id="IPR036388">
    <property type="entry name" value="WH-like_DNA-bd_sf"/>
</dbReference>
<gene>
    <name evidence="1" type="ORF">SAMN05660652_02196</name>
</gene>
<reference evidence="1 2" key="1">
    <citation type="submission" date="2016-10" db="EMBL/GenBank/DDBJ databases">
        <authorList>
            <person name="de Groot N.N."/>
        </authorList>
    </citation>
    <scope>NUCLEOTIDE SEQUENCE [LARGE SCALE GENOMIC DNA]</scope>
    <source>
        <strain evidence="1 2">DSM 5885</strain>
    </source>
</reference>
<accession>A0A1G8EUN8</accession>